<protein>
    <submittedName>
        <fullName evidence="1">DUF6470 family protein</fullName>
    </submittedName>
</protein>
<organism evidence="1 2">
    <name type="scientific">Paenibacillus illinoisensis</name>
    <dbReference type="NCBI Taxonomy" id="59845"/>
    <lineage>
        <taxon>Bacteria</taxon>
        <taxon>Bacillati</taxon>
        <taxon>Bacillota</taxon>
        <taxon>Bacilli</taxon>
        <taxon>Bacillales</taxon>
        <taxon>Paenibacillaceae</taxon>
        <taxon>Paenibacillus</taxon>
    </lineage>
</organism>
<evidence type="ECO:0000313" key="1">
    <source>
        <dbReference type="EMBL" id="MFK0524701.1"/>
    </source>
</evidence>
<dbReference type="InterPro" id="IPR045527">
    <property type="entry name" value="DUF6470"/>
</dbReference>
<comment type="caution">
    <text evidence="1">The sequence shown here is derived from an EMBL/GenBank/DDBJ whole genome shotgun (WGS) entry which is preliminary data.</text>
</comment>
<reference evidence="1 2" key="1">
    <citation type="submission" date="2024-11" db="EMBL/GenBank/DDBJ databases">
        <title>Identification and Characterization of a Novel Fosfomycin Bacillithiol Transferase FosB8 in Paenibacillus illinoisensis.</title>
        <authorList>
            <person name="Lu W."/>
        </authorList>
    </citation>
    <scope>NUCLEOTIDE SEQUENCE [LARGE SCALE GENOMIC DNA]</scope>
    <source>
        <strain evidence="1 2">WP77</strain>
    </source>
</reference>
<dbReference type="Pfam" id="PF20074">
    <property type="entry name" value="DUF6470"/>
    <property type="match status" value="1"/>
</dbReference>
<keyword evidence="2" id="KW-1185">Reference proteome</keyword>
<dbReference type="EMBL" id="JBIYSL010000005">
    <property type="protein sequence ID" value="MFK0524701.1"/>
    <property type="molecule type" value="Genomic_DNA"/>
</dbReference>
<accession>A0ABW8HYD5</accession>
<dbReference type="Proteomes" id="UP001618531">
    <property type="component" value="Unassembled WGS sequence"/>
</dbReference>
<proteinExistence type="predicted"/>
<gene>
    <name evidence="1" type="ORF">ACINKY_21105</name>
</gene>
<dbReference type="RefSeq" id="WP_402878074.1">
    <property type="nucleotide sequence ID" value="NZ_JBIYSL010000005.1"/>
</dbReference>
<sequence length="189" mass="20905">MSTLPIVQIRTTPSLLSIDADLGQFSLRQPKADVQLQTRQAKLTVQSHAPKLNVDQSRAFAAYTGGNMIDMNARIYSGIQQIFLQNIANRVQQGNQLAEIHKSGNTISNIMGGDWQGVSFPEIRGAASSDNVDVRFDVRAPDISYTPAVSEMNVTVNRPEIEYQRGKLDIYVKQYASVEYTPPAIDMGM</sequence>
<name>A0ABW8HYD5_9BACL</name>
<evidence type="ECO:0000313" key="2">
    <source>
        <dbReference type="Proteomes" id="UP001618531"/>
    </source>
</evidence>